<evidence type="ECO:0000256" key="7">
    <source>
        <dbReference type="ARBA" id="ARBA00023049"/>
    </source>
</evidence>
<accession>A0ABU2BXE1</accession>
<dbReference type="Pfam" id="PF07504">
    <property type="entry name" value="FTP"/>
    <property type="match status" value="1"/>
</dbReference>
<evidence type="ECO:0000259" key="11">
    <source>
        <dbReference type="Pfam" id="PF02868"/>
    </source>
</evidence>
<dbReference type="PRINTS" id="PR00730">
    <property type="entry name" value="THERMOLYSIN"/>
</dbReference>
<evidence type="ECO:0000259" key="10">
    <source>
        <dbReference type="Pfam" id="PF01447"/>
    </source>
</evidence>
<name>A0ABU2BXE1_9ACTN</name>
<evidence type="ECO:0000313" key="13">
    <source>
        <dbReference type="EMBL" id="MDR7363062.1"/>
    </source>
</evidence>
<comment type="function">
    <text evidence="8">Extracellular zinc metalloprotease.</text>
</comment>
<keyword evidence="14" id="KW-1185">Reference proteome</keyword>
<feature type="domain" description="FTP" evidence="12">
    <location>
        <begin position="69"/>
        <end position="117"/>
    </location>
</feature>
<evidence type="ECO:0000256" key="3">
    <source>
        <dbReference type="ARBA" id="ARBA00022723"/>
    </source>
</evidence>
<dbReference type="Gene3D" id="3.10.450.490">
    <property type="match status" value="1"/>
</dbReference>
<comment type="subcellular location">
    <subcellularLocation>
        <location evidence="8">Secreted</location>
    </subcellularLocation>
</comment>
<keyword evidence="5 8" id="KW-0378">Hydrolase</keyword>
<reference evidence="13 14" key="1">
    <citation type="submission" date="2023-07" db="EMBL/GenBank/DDBJ databases">
        <title>Sequencing the genomes of 1000 actinobacteria strains.</title>
        <authorList>
            <person name="Klenk H.-P."/>
        </authorList>
    </citation>
    <scope>NUCLEOTIDE SEQUENCE [LARGE SCALE GENOMIC DNA]</scope>
    <source>
        <strain evidence="13 14">DSM 19426</strain>
    </source>
</reference>
<protein>
    <recommendedName>
        <fullName evidence="8">Neutral metalloproteinase</fullName>
        <ecNumber evidence="8">3.4.24.-</ecNumber>
    </recommendedName>
</protein>
<dbReference type="Gene3D" id="3.10.170.10">
    <property type="match status" value="1"/>
</dbReference>
<evidence type="ECO:0000256" key="8">
    <source>
        <dbReference type="RuleBase" id="RU366073"/>
    </source>
</evidence>
<dbReference type="EMBL" id="JAVDYG010000001">
    <property type="protein sequence ID" value="MDR7363062.1"/>
    <property type="molecule type" value="Genomic_DNA"/>
</dbReference>
<evidence type="ECO:0000256" key="2">
    <source>
        <dbReference type="ARBA" id="ARBA00022670"/>
    </source>
</evidence>
<dbReference type="InterPro" id="IPR023612">
    <property type="entry name" value="Peptidase_M4"/>
</dbReference>
<feature type="domain" description="Peptidase M4 C-terminal" evidence="11">
    <location>
        <begin position="369"/>
        <end position="543"/>
    </location>
</feature>
<keyword evidence="4 8" id="KW-0732">Signal</keyword>
<dbReference type="Pfam" id="PF02868">
    <property type="entry name" value="Peptidase_M4_C"/>
    <property type="match status" value="1"/>
</dbReference>
<keyword evidence="7 8" id="KW-0482">Metalloprotease</keyword>
<evidence type="ECO:0000256" key="5">
    <source>
        <dbReference type="ARBA" id="ARBA00022801"/>
    </source>
</evidence>
<feature type="domain" description="Peptidase M4" evidence="10">
    <location>
        <begin position="210"/>
        <end position="366"/>
    </location>
</feature>
<evidence type="ECO:0000259" key="12">
    <source>
        <dbReference type="Pfam" id="PF07504"/>
    </source>
</evidence>
<dbReference type="Proteomes" id="UP001183648">
    <property type="component" value="Unassembled WGS sequence"/>
</dbReference>
<dbReference type="EC" id="3.4.24.-" evidence="8"/>
<feature type="region of interest" description="Disordered" evidence="9">
    <location>
        <begin position="21"/>
        <end position="45"/>
    </location>
</feature>
<dbReference type="Gene3D" id="1.10.390.10">
    <property type="entry name" value="Neutral Protease Domain 2"/>
    <property type="match status" value="1"/>
</dbReference>
<evidence type="ECO:0000313" key="14">
    <source>
        <dbReference type="Proteomes" id="UP001183648"/>
    </source>
</evidence>
<dbReference type="PANTHER" id="PTHR33794:SF1">
    <property type="entry name" value="BACILLOLYSIN"/>
    <property type="match status" value="1"/>
</dbReference>
<proteinExistence type="inferred from homology"/>
<evidence type="ECO:0000256" key="1">
    <source>
        <dbReference type="ARBA" id="ARBA00009388"/>
    </source>
</evidence>
<feature type="signal peptide" evidence="8">
    <location>
        <begin position="1"/>
        <end position="27"/>
    </location>
</feature>
<feature type="chain" id="PRO_5044987576" description="Neutral metalloproteinase" evidence="8">
    <location>
        <begin position="28"/>
        <end position="544"/>
    </location>
</feature>
<dbReference type="InterPro" id="IPR050728">
    <property type="entry name" value="Zinc_Metalloprotease_M4"/>
</dbReference>
<comment type="similarity">
    <text evidence="1 8">Belongs to the peptidase M4 family.</text>
</comment>
<evidence type="ECO:0000256" key="4">
    <source>
        <dbReference type="ARBA" id="ARBA00022729"/>
    </source>
</evidence>
<dbReference type="PANTHER" id="PTHR33794">
    <property type="entry name" value="BACILLOLYSIN"/>
    <property type="match status" value="1"/>
</dbReference>
<keyword evidence="8" id="KW-0964">Secreted</keyword>
<dbReference type="GO" id="GO:0008237">
    <property type="term" value="F:metallopeptidase activity"/>
    <property type="evidence" value="ECO:0007669"/>
    <property type="project" value="UniProtKB-KW"/>
</dbReference>
<dbReference type="Pfam" id="PF01447">
    <property type="entry name" value="Peptidase_M4"/>
    <property type="match status" value="1"/>
</dbReference>
<keyword evidence="6 8" id="KW-0862">Zinc</keyword>
<dbReference type="CDD" id="cd09597">
    <property type="entry name" value="M4_TLP"/>
    <property type="match status" value="1"/>
</dbReference>
<sequence length="544" mass="56034">MRTFPALGAAVVVATGAATLSLPPSSAAPADTAGTSSTTSVSRSGDLAGSAVRALRAHPRAGHVGADQSFRVTDALVDRDGTSHVRMTRTYRGLPVLGGDVVVHRTADGAWKGVSGTLDATPAGPVVAQVTGTAAAAAAMHVPADAQVSGTTLGARSLVLDATSGTPRLAWKVLTGGVQQDGTPSRLATYVDARSGKVLRSEQEVETVDGSGQSLYTGTDPLQLTLASGTYQLKDPTRGNTYTTDMKNKSDSYGCQLLGVNCSNGTLFTSTDNLFGNGSTSSRESAAVDAQHGTDVTWDYYKNVHGRNGIFGTGKGSFNRVHYGNGYVNAFWDGTKMTYGDGDGKSYGPLVSLDVAGHEMSHGVTENSANLTYSGESGGLNESTSDIFGTLVEFYAGETTDDPGDYLIGEEFDLAKHLGFRRMDDPSSDGSSASCWSPTVGSLDVHYSSGVGNHFFYLLAEGSGAKTIGGVAHTSTTCNGSTVTGIGRDAAGAIWYRALTVYMTSSTNYSGARQASIKAADDLYGAGSAQSDAVAAAWSGVDVS</sequence>
<keyword evidence="2 8" id="KW-0645">Protease</keyword>
<keyword evidence="3" id="KW-0479">Metal-binding</keyword>
<dbReference type="InterPro" id="IPR013856">
    <property type="entry name" value="Peptidase_M4_domain"/>
</dbReference>
<dbReference type="InterPro" id="IPR027268">
    <property type="entry name" value="Peptidase_M4/M1_CTD_sf"/>
</dbReference>
<dbReference type="RefSeq" id="WP_310302972.1">
    <property type="nucleotide sequence ID" value="NZ_BAAAPS010000010.1"/>
</dbReference>
<dbReference type="InterPro" id="IPR001570">
    <property type="entry name" value="Peptidase_M4_C_domain"/>
</dbReference>
<evidence type="ECO:0000256" key="6">
    <source>
        <dbReference type="ARBA" id="ARBA00022833"/>
    </source>
</evidence>
<organism evidence="13 14">
    <name type="scientific">Nocardioides marmoribigeumensis</name>
    <dbReference type="NCBI Taxonomy" id="433649"/>
    <lineage>
        <taxon>Bacteria</taxon>
        <taxon>Bacillati</taxon>
        <taxon>Actinomycetota</taxon>
        <taxon>Actinomycetes</taxon>
        <taxon>Propionibacteriales</taxon>
        <taxon>Nocardioidaceae</taxon>
        <taxon>Nocardioides</taxon>
    </lineage>
</organism>
<gene>
    <name evidence="13" type="ORF">J2S63_002615</name>
</gene>
<dbReference type="InterPro" id="IPR011096">
    <property type="entry name" value="FTP_domain"/>
</dbReference>
<dbReference type="SUPFAM" id="SSF55486">
    <property type="entry name" value="Metalloproteases ('zincins'), catalytic domain"/>
    <property type="match status" value="1"/>
</dbReference>
<comment type="cofactor">
    <cofactor evidence="8">
        <name>Zn(2+)</name>
        <dbReference type="ChEBI" id="CHEBI:29105"/>
    </cofactor>
</comment>
<evidence type="ECO:0000256" key="9">
    <source>
        <dbReference type="SAM" id="MobiDB-lite"/>
    </source>
</evidence>
<comment type="caution">
    <text evidence="13">The sequence shown here is derived from an EMBL/GenBank/DDBJ whole genome shotgun (WGS) entry which is preliminary data.</text>
</comment>